<dbReference type="Proteomes" id="UP000579605">
    <property type="component" value="Unassembled WGS sequence"/>
</dbReference>
<evidence type="ECO:0000256" key="6">
    <source>
        <dbReference type="ARBA" id="ARBA00022801"/>
    </source>
</evidence>
<protein>
    <submittedName>
        <fullName evidence="12">Type VII secretion protein EccB</fullName>
    </submittedName>
</protein>
<evidence type="ECO:0000256" key="8">
    <source>
        <dbReference type="ARBA" id="ARBA00022989"/>
    </source>
</evidence>
<keyword evidence="4 11" id="KW-0812">Transmembrane</keyword>
<feature type="region of interest" description="Disordered" evidence="10">
    <location>
        <begin position="97"/>
        <end position="128"/>
    </location>
</feature>
<dbReference type="InterPro" id="IPR042485">
    <property type="entry name" value="T7SS_EccB_R3"/>
</dbReference>
<evidence type="ECO:0000256" key="11">
    <source>
        <dbReference type="SAM" id="Phobius"/>
    </source>
</evidence>
<dbReference type="PANTHER" id="PTHR40765:SF2">
    <property type="entry name" value="ESX-2 SECRETION SYSTEM ATPASE ECCB2"/>
    <property type="match status" value="1"/>
</dbReference>
<dbReference type="InterPro" id="IPR007795">
    <property type="entry name" value="T7SS_EccB"/>
</dbReference>
<dbReference type="NCBIfam" id="TIGR03919">
    <property type="entry name" value="T7SS_EccB"/>
    <property type="match status" value="1"/>
</dbReference>
<comment type="subcellular location">
    <subcellularLocation>
        <location evidence="1">Cell membrane</location>
        <topology evidence="1">Single-pass membrane protein</topology>
    </subcellularLocation>
</comment>
<feature type="compositionally biased region" description="Low complexity" evidence="10">
    <location>
        <begin position="97"/>
        <end position="124"/>
    </location>
</feature>
<keyword evidence="13" id="KW-1185">Reference proteome</keyword>
<dbReference type="EMBL" id="JACBZH010000001">
    <property type="protein sequence ID" value="NYH87378.1"/>
    <property type="molecule type" value="Genomic_DNA"/>
</dbReference>
<proteinExistence type="inferred from homology"/>
<name>A0A852Z6Z9_9ACTN</name>
<comment type="caution">
    <text evidence="12">The sequence shown here is derived from an EMBL/GenBank/DDBJ whole genome shotgun (WGS) entry which is preliminary data.</text>
</comment>
<dbReference type="InterPro" id="IPR044857">
    <property type="entry name" value="T7SS_EccB_R1"/>
</dbReference>
<evidence type="ECO:0000256" key="1">
    <source>
        <dbReference type="ARBA" id="ARBA00004162"/>
    </source>
</evidence>
<dbReference type="AlphaFoldDB" id="A0A852Z6Z9"/>
<comment type="similarity">
    <text evidence="2">Belongs to the EccB family.</text>
</comment>
<keyword evidence="7" id="KW-0067">ATP-binding</keyword>
<evidence type="ECO:0000256" key="5">
    <source>
        <dbReference type="ARBA" id="ARBA00022741"/>
    </source>
</evidence>
<evidence type="ECO:0000256" key="10">
    <source>
        <dbReference type="SAM" id="MobiDB-lite"/>
    </source>
</evidence>
<dbReference type="Pfam" id="PF05108">
    <property type="entry name" value="T7SS_ESX1_EccB"/>
    <property type="match status" value="1"/>
</dbReference>
<dbReference type="Gene3D" id="3.30.2390.20">
    <property type="entry name" value="Type VII secretion system EccB, repeat 1 domain"/>
    <property type="match status" value="1"/>
</dbReference>
<dbReference type="RefSeq" id="WP_179785455.1">
    <property type="nucleotide sequence ID" value="NZ_BAAARR010000012.1"/>
</dbReference>
<evidence type="ECO:0000256" key="7">
    <source>
        <dbReference type="ARBA" id="ARBA00022840"/>
    </source>
</evidence>
<organism evidence="12 13">
    <name type="scientific">Actinopolymorpha rutila</name>
    <dbReference type="NCBI Taxonomy" id="446787"/>
    <lineage>
        <taxon>Bacteria</taxon>
        <taxon>Bacillati</taxon>
        <taxon>Actinomycetota</taxon>
        <taxon>Actinomycetes</taxon>
        <taxon>Propionibacteriales</taxon>
        <taxon>Actinopolymorphaceae</taxon>
        <taxon>Actinopolymorpha</taxon>
    </lineage>
</organism>
<dbReference type="PANTHER" id="PTHR40765">
    <property type="entry name" value="ESX-2 SECRETION SYSTEM ATPASE ECCB2"/>
    <property type="match status" value="1"/>
</dbReference>
<evidence type="ECO:0000256" key="2">
    <source>
        <dbReference type="ARBA" id="ARBA00008149"/>
    </source>
</evidence>
<feature type="transmembrane region" description="Helical" evidence="11">
    <location>
        <begin position="42"/>
        <end position="61"/>
    </location>
</feature>
<gene>
    <name evidence="12" type="ORF">F4554_000016</name>
</gene>
<evidence type="ECO:0000256" key="9">
    <source>
        <dbReference type="ARBA" id="ARBA00023136"/>
    </source>
</evidence>
<keyword evidence="9 11" id="KW-0472">Membrane</keyword>
<evidence type="ECO:0000256" key="3">
    <source>
        <dbReference type="ARBA" id="ARBA00022475"/>
    </source>
</evidence>
<dbReference type="GO" id="GO:0005524">
    <property type="term" value="F:ATP binding"/>
    <property type="evidence" value="ECO:0007669"/>
    <property type="project" value="UniProtKB-KW"/>
</dbReference>
<dbReference type="GO" id="GO:0005576">
    <property type="term" value="C:extracellular region"/>
    <property type="evidence" value="ECO:0007669"/>
    <property type="project" value="TreeGrafter"/>
</dbReference>
<evidence type="ECO:0000256" key="4">
    <source>
        <dbReference type="ARBA" id="ARBA00022692"/>
    </source>
</evidence>
<evidence type="ECO:0000313" key="13">
    <source>
        <dbReference type="Proteomes" id="UP000579605"/>
    </source>
</evidence>
<evidence type="ECO:0000313" key="12">
    <source>
        <dbReference type="EMBL" id="NYH87378.1"/>
    </source>
</evidence>
<feature type="compositionally biased region" description="Basic and acidic residues" evidence="10">
    <location>
        <begin position="510"/>
        <end position="520"/>
    </location>
</feature>
<accession>A0A852Z6Z9</accession>
<keyword evidence="3" id="KW-1003">Cell membrane</keyword>
<sequence>MQTRRDQLQAYRYLVRRVLAAMLGNDPEAIEQPMRRVTTSTFAGIMVGALACAGVALYAWLGNSSSTRWKNDAASSVIVEKETGALYLYLPRSAVESGGSTTQQLGQTPQSPQSPQSPGQPGQGDDANMILVPVRNTTSALLIRGSGMKKVSVSRESLAGIPRGPEIGIAQAPTSVPLATSIRSAPWAMCATAVAGVGSGGGDAAGTPRVTVLIGTPEKSVGGRQVGDAALLVRGPDGGHHLVWHGRRLAVGERPLASLGYSTSAAVPVSSAWLRALPAGQDLAGPVVPRRGEPSPVSLGGESATIGQLFHTPDPDRYYVMTADGFARLSEVQAKILLGTGAASAGGGQAQSTFTEIAFSVVLAHTSPTDDDLQVKDLPPTPPRLATTSSPDAPLCLWYDNDQSGDRARMHLTTGGTLPSGAGSAGSAGSDQPRVLVPPGGGALAALLPAPGVRPSGYYLVTESGVKFPVPDTDTLARLGYADAHPLPVPPTLLNLIPPGPALSQQGAYRSEHFAPEPGK</sequence>
<feature type="region of interest" description="Disordered" evidence="10">
    <location>
        <begin position="500"/>
        <end position="520"/>
    </location>
</feature>
<dbReference type="GO" id="GO:0005886">
    <property type="term" value="C:plasma membrane"/>
    <property type="evidence" value="ECO:0007669"/>
    <property type="project" value="UniProtKB-SubCell"/>
</dbReference>
<reference evidence="12 13" key="1">
    <citation type="submission" date="2020-07" db="EMBL/GenBank/DDBJ databases">
        <title>Sequencing the genomes of 1000 actinobacteria strains.</title>
        <authorList>
            <person name="Klenk H.-P."/>
        </authorList>
    </citation>
    <scope>NUCLEOTIDE SEQUENCE [LARGE SCALE GENOMIC DNA]</scope>
    <source>
        <strain evidence="12 13">DSM 18448</strain>
    </source>
</reference>
<keyword evidence="8 11" id="KW-1133">Transmembrane helix</keyword>
<keyword evidence="6" id="KW-0378">Hydrolase</keyword>
<keyword evidence="5" id="KW-0547">Nucleotide-binding</keyword>
<dbReference type="Gene3D" id="2.40.50.910">
    <property type="entry name" value="Type VII secretion system EccB, repeat 3 domain"/>
    <property type="match status" value="1"/>
</dbReference>
<dbReference type="GO" id="GO:0016787">
    <property type="term" value="F:hydrolase activity"/>
    <property type="evidence" value="ECO:0007669"/>
    <property type="project" value="UniProtKB-KW"/>
</dbReference>